<proteinExistence type="predicted"/>
<evidence type="ECO:0000313" key="1">
    <source>
        <dbReference type="EMBL" id="QHT37120.1"/>
    </source>
</evidence>
<dbReference type="EMBL" id="MN738790">
    <property type="protein sequence ID" value="QHT37120.1"/>
    <property type="molecule type" value="Genomic_DNA"/>
</dbReference>
<sequence>MFVTFGILTTNKTESVNEIIDSIESNEIPLDKYEVIVVGDVNIERQNTIVIHDDNCEFKNWITKKKNLVIENSKALDNDLVIIAKDYIKYDSEWYKGLPIKFDIIMNQIRNTQGKRYLDWIWDNPITGNGRNINYSITNHPKMFVPGCFTAAKKKVFNKYKFKERIIGLGKQSDIEWSLRALKEFNYVFNNNSKCIAFGKGSNRYPKFRRICICEFCKNKNEIIEKL</sequence>
<dbReference type="InterPro" id="IPR029044">
    <property type="entry name" value="Nucleotide-diphossugar_trans"/>
</dbReference>
<evidence type="ECO:0008006" key="2">
    <source>
        <dbReference type="Google" id="ProtNLM"/>
    </source>
</evidence>
<organism evidence="1">
    <name type="scientific">viral metagenome</name>
    <dbReference type="NCBI Taxonomy" id="1070528"/>
    <lineage>
        <taxon>unclassified sequences</taxon>
        <taxon>metagenomes</taxon>
        <taxon>organismal metagenomes</taxon>
    </lineage>
</organism>
<dbReference type="SUPFAM" id="SSF53448">
    <property type="entry name" value="Nucleotide-diphospho-sugar transferases"/>
    <property type="match status" value="1"/>
</dbReference>
<reference evidence="1" key="1">
    <citation type="journal article" date="2020" name="Nature">
        <title>Giant virus diversity and host interactions through global metagenomics.</title>
        <authorList>
            <person name="Schulz F."/>
            <person name="Roux S."/>
            <person name="Paez-Espino D."/>
            <person name="Jungbluth S."/>
            <person name="Walsh D.A."/>
            <person name="Denef V.J."/>
            <person name="McMahon K.D."/>
            <person name="Konstantinidis K.T."/>
            <person name="Eloe-Fadrosh E.A."/>
            <person name="Kyrpides N.C."/>
            <person name="Woyke T."/>
        </authorList>
    </citation>
    <scope>NUCLEOTIDE SEQUENCE</scope>
    <source>
        <strain evidence="1">GVMAG-S-ERX555967-131</strain>
    </source>
</reference>
<dbReference type="AlphaFoldDB" id="A0A6C0FB58"/>
<protein>
    <recommendedName>
        <fullName evidence="2">Glycosyltransferase</fullName>
    </recommendedName>
</protein>
<name>A0A6C0FB58_9ZZZZ</name>
<accession>A0A6C0FB58</accession>